<feature type="domain" description="ABC transporter" evidence="3">
    <location>
        <begin position="4"/>
        <end position="240"/>
    </location>
</feature>
<dbReference type="SUPFAM" id="SSF52540">
    <property type="entry name" value="P-loop containing nucleoside triphosphate hydrolases"/>
    <property type="match status" value="1"/>
</dbReference>
<evidence type="ECO:0000313" key="5">
    <source>
        <dbReference type="Proteomes" id="UP000630805"/>
    </source>
</evidence>
<dbReference type="InterPro" id="IPR027417">
    <property type="entry name" value="P-loop_NTPase"/>
</dbReference>
<keyword evidence="1" id="KW-0547">Nucleotide-binding</keyword>
<evidence type="ECO:0000259" key="3">
    <source>
        <dbReference type="PROSITE" id="PS50893"/>
    </source>
</evidence>
<dbReference type="CDD" id="cd03214">
    <property type="entry name" value="ABC_Iron-Siderophores_B12_Hemin"/>
    <property type="match status" value="1"/>
</dbReference>
<dbReference type="PROSITE" id="PS50893">
    <property type="entry name" value="ABC_TRANSPORTER_2"/>
    <property type="match status" value="1"/>
</dbReference>
<dbReference type="PANTHER" id="PTHR42794">
    <property type="entry name" value="HEMIN IMPORT ATP-BINDING PROTEIN HMUV"/>
    <property type="match status" value="1"/>
</dbReference>
<dbReference type="InterPro" id="IPR017871">
    <property type="entry name" value="ABC_transporter-like_CS"/>
</dbReference>
<dbReference type="Pfam" id="PF00005">
    <property type="entry name" value="ABC_tran"/>
    <property type="match status" value="1"/>
</dbReference>
<evidence type="ECO:0000313" key="4">
    <source>
        <dbReference type="EMBL" id="NVO57349.1"/>
    </source>
</evidence>
<protein>
    <submittedName>
        <fullName evidence="4">ABC transporter ATP-binding protein</fullName>
    </submittedName>
</protein>
<dbReference type="InterPro" id="IPR003593">
    <property type="entry name" value="AAA+_ATPase"/>
</dbReference>
<dbReference type="Proteomes" id="UP000630805">
    <property type="component" value="Unassembled WGS sequence"/>
</dbReference>
<name>A0ABX2PWE7_9RHOB</name>
<evidence type="ECO:0000256" key="1">
    <source>
        <dbReference type="ARBA" id="ARBA00022741"/>
    </source>
</evidence>
<reference evidence="4 5" key="1">
    <citation type="submission" date="2020-06" db="EMBL/GenBank/DDBJ databases">
        <authorList>
            <person name="Cao W.R."/>
        </authorList>
    </citation>
    <scope>NUCLEOTIDE SEQUENCE [LARGE SCALE GENOMIC DNA]</scope>
    <source>
        <strain evidence="4 5">B1Z28</strain>
    </source>
</reference>
<gene>
    <name evidence="4" type="ORF">HW561_16260</name>
</gene>
<dbReference type="SMART" id="SM00382">
    <property type="entry name" value="AAA"/>
    <property type="match status" value="1"/>
</dbReference>
<keyword evidence="2 4" id="KW-0067">ATP-binding</keyword>
<dbReference type="Gene3D" id="3.40.50.300">
    <property type="entry name" value="P-loop containing nucleotide triphosphate hydrolases"/>
    <property type="match status" value="1"/>
</dbReference>
<evidence type="ECO:0000256" key="2">
    <source>
        <dbReference type="ARBA" id="ARBA00022840"/>
    </source>
</evidence>
<keyword evidence="5" id="KW-1185">Reference proteome</keyword>
<proteinExistence type="predicted"/>
<accession>A0ABX2PWE7</accession>
<comment type="caution">
    <text evidence="4">The sequence shown here is derived from an EMBL/GenBank/DDBJ whole genome shotgun (WGS) entry which is preliminary data.</text>
</comment>
<organism evidence="4 5">
    <name type="scientific">Ruegeria haliotis</name>
    <dbReference type="NCBI Taxonomy" id="2747601"/>
    <lineage>
        <taxon>Bacteria</taxon>
        <taxon>Pseudomonadati</taxon>
        <taxon>Pseudomonadota</taxon>
        <taxon>Alphaproteobacteria</taxon>
        <taxon>Rhodobacterales</taxon>
        <taxon>Roseobacteraceae</taxon>
        <taxon>Ruegeria</taxon>
    </lineage>
</organism>
<dbReference type="EMBL" id="JABXWT010000011">
    <property type="protein sequence ID" value="NVO57349.1"/>
    <property type="molecule type" value="Genomic_DNA"/>
</dbReference>
<dbReference type="InterPro" id="IPR003439">
    <property type="entry name" value="ABC_transporter-like_ATP-bd"/>
</dbReference>
<dbReference type="PANTHER" id="PTHR42794:SF2">
    <property type="entry name" value="ABC TRANSPORTER ATP-BINDING PROTEIN"/>
    <property type="match status" value="1"/>
</dbReference>
<dbReference type="RefSeq" id="WP_176866403.1">
    <property type="nucleotide sequence ID" value="NZ_JABXWT010000011.1"/>
</dbReference>
<dbReference type="PROSITE" id="PS00211">
    <property type="entry name" value="ABC_TRANSPORTER_1"/>
    <property type="match status" value="1"/>
</dbReference>
<sequence>MQGLTVNDLWANYGANHVLQGVNLPDLSPSSLTAVIGPNAAGKTTLIRAISGLQMAKGVVRLGDVDLMQCSWTERARHVAYMPQHLPDGLALSVLETVLLPAQVSMSPFAGPDVALQDRAIQILSVLGVESLAMQQLRSLSGGQRQMVALAQAMIRDPRVLLLDEPTSALDPHHQLSVMQCVRSFTRRQQVIGVFVCHDLNLALTWADQVVALHQGRIVAHGTPETVITSDLLSEIYNVQGRVERCSKGRPLLIYDQAI</sequence>
<dbReference type="GO" id="GO:0005524">
    <property type="term" value="F:ATP binding"/>
    <property type="evidence" value="ECO:0007669"/>
    <property type="project" value="UniProtKB-KW"/>
</dbReference>